<keyword evidence="1" id="KW-1133">Transmembrane helix</keyword>
<keyword evidence="1" id="KW-0472">Membrane</keyword>
<dbReference type="AlphaFoldDB" id="A0A2I1J654"/>
<keyword evidence="1" id="KW-0812">Transmembrane</keyword>
<sequence length="164" mass="18557">MILMLFLSSIMMAGLFLLLLAGVGFIQDKKFFTPAPKAVYEAVEEKPERFRGQHILGWSLALLAMLCMAGAVIVGAVDGIKNGFTFLQFYIRLAVMMLLLKVFYIFFFDWFLLCRSTFFPHFYSEVKALLGPQFFGYNKKDHRIHVIAILVGSAVLAGLCVRVQ</sequence>
<evidence type="ECO:0000256" key="1">
    <source>
        <dbReference type="SAM" id="Phobius"/>
    </source>
</evidence>
<comment type="caution">
    <text evidence="2">The sequence shown here is derived from an EMBL/GenBank/DDBJ whole genome shotgun (WGS) entry which is preliminary data.</text>
</comment>
<dbReference type="EMBL" id="PKGU01000005">
    <property type="protein sequence ID" value="PKZ14498.1"/>
    <property type="molecule type" value="Genomic_DNA"/>
</dbReference>
<proteinExistence type="predicted"/>
<dbReference type="Proteomes" id="UP000242263">
    <property type="component" value="Unassembled WGS sequence"/>
</dbReference>
<accession>A0A2I1J654</accession>
<protein>
    <submittedName>
        <fullName evidence="2">Uncharacterized protein</fullName>
    </submittedName>
</protein>
<name>A0A2I1J654_9BIFI</name>
<evidence type="ECO:0000313" key="3">
    <source>
        <dbReference type="Proteomes" id="UP000242263"/>
    </source>
</evidence>
<gene>
    <name evidence="2" type="ORF">CYJ32_07095</name>
</gene>
<feature type="transmembrane region" description="Helical" evidence="1">
    <location>
        <begin position="55"/>
        <end position="77"/>
    </location>
</feature>
<reference evidence="2 3" key="1">
    <citation type="submission" date="2017-12" db="EMBL/GenBank/DDBJ databases">
        <title>Phylogenetic diversity of female urinary microbiome.</title>
        <authorList>
            <person name="Thomas-White K."/>
            <person name="Wolfe A.J."/>
        </authorList>
    </citation>
    <scope>NUCLEOTIDE SEQUENCE [LARGE SCALE GENOMIC DNA]</scope>
    <source>
        <strain evidence="2 3">UMB0064</strain>
    </source>
</reference>
<organism evidence="2 3">
    <name type="scientific">Alloscardovia omnicolens</name>
    <dbReference type="NCBI Taxonomy" id="419015"/>
    <lineage>
        <taxon>Bacteria</taxon>
        <taxon>Bacillati</taxon>
        <taxon>Actinomycetota</taxon>
        <taxon>Actinomycetes</taxon>
        <taxon>Bifidobacteriales</taxon>
        <taxon>Bifidobacteriaceae</taxon>
        <taxon>Alloscardovia</taxon>
    </lineage>
</organism>
<feature type="transmembrane region" description="Helical" evidence="1">
    <location>
        <begin position="144"/>
        <end position="163"/>
    </location>
</feature>
<feature type="transmembrane region" description="Helical" evidence="1">
    <location>
        <begin position="89"/>
        <end position="113"/>
    </location>
</feature>
<dbReference type="RefSeq" id="WP_021617185.1">
    <property type="nucleotide sequence ID" value="NZ_JASODL010000007.1"/>
</dbReference>
<evidence type="ECO:0000313" key="2">
    <source>
        <dbReference type="EMBL" id="PKZ14498.1"/>
    </source>
</evidence>